<dbReference type="WBParaSite" id="nOo.2.0.1.t12449-RA">
    <property type="protein sequence ID" value="nOo.2.0.1.t12449-RA"/>
    <property type="gene ID" value="nOo.2.0.1.g12449"/>
</dbReference>
<dbReference type="InterPro" id="IPR005312">
    <property type="entry name" value="DUF1759"/>
</dbReference>
<protein>
    <submittedName>
        <fullName evidence="2 4">Uncharacterized protein</fullName>
    </submittedName>
</protein>
<reference evidence="2 3" key="2">
    <citation type="submission" date="2018-08" db="EMBL/GenBank/DDBJ databases">
        <authorList>
            <person name="Laetsch R D."/>
            <person name="Stevens L."/>
            <person name="Kumar S."/>
            <person name="Blaxter L. M."/>
        </authorList>
    </citation>
    <scope>NUCLEOTIDE SEQUENCE [LARGE SCALE GENOMIC DNA]</scope>
</reference>
<keyword evidence="3" id="KW-1185">Reference proteome</keyword>
<dbReference type="AlphaFoldDB" id="A0A182EWA3"/>
<evidence type="ECO:0000313" key="3">
    <source>
        <dbReference type="Proteomes" id="UP000271087"/>
    </source>
</evidence>
<evidence type="ECO:0000313" key="2">
    <source>
        <dbReference type="EMBL" id="VDM99045.1"/>
    </source>
</evidence>
<dbReference type="EMBL" id="UYRW01010686">
    <property type="protein sequence ID" value="VDM99045.1"/>
    <property type="molecule type" value="Genomic_DNA"/>
</dbReference>
<dbReference type="Proteomes" id="UP000271087">
    <property type="component" value="Unassembled WGS sequence"/>
</dbReference>
<dbReference type="Pfam" id="PF03564">
    <property type="entry name" value="DUF1759"/>
    <property type="match status" value="1"/>
</dbReference>
<gene>
    <name evidence="2" type="ORF">NOO_LOCUS12449</name>
</gene>
<dbReference type="OrthoDB" id="7444419at2759"/>
<reference evidence="4" key="1">
    <citation type="submission" date="2016-06" db="UniProtKB">
        <authorList>
            <consortium name="WormBaseParasite"/>
        </authorList>
    </citation>
    <scope>IDENTIFICATION</scope>
</reference>
<feature type="coiled-coil region" evidence="1">
    <location>
        <begin position="58"/>
        <end position="85"/>
    </location>
</feature>
<dbReference type="STRING" id="42157.A0A182EWA3"/>
<organism evidence="4">
    <name type="scientific">Onchocerca ochengi</name>
    <name type="common">Filarial nematode worm</name>
    <dbReference type="NCBI Taxonomy" id="42157"/>
    <lineage>
        <taxon>Eukaryota</taxon>
        <taxon>Metazoa</taxon>
        <taxon>Ecdysozoa</taxon>
        <taxon>Nematoda</taxon>
        <taxon>Chromadorea</taxon>
        <taxon>Rhabditida</taxon>
        <taxon>Spirurina</taxon>
        <taxon>Spiruromorpha</taxon>
        <taxon>Filarioidea</taxon>
        <taxon>Onchocercidae</taxon>
        <taxon>Onchocerca</taxon>
    </lineage>
</organism>
<sequence>MNLNKLASEVKLVLEKVKSTRAEEAQEELIEETKSMSMSLERRRSLMNGHLKIIEVIISKANALEKEWKEALQSAKNKNEDYEFDLYESYLNSEECFFSSCHKIHCIRTSLIEEIDQIHLLCEKQSRNEKSDVKLGVGDLEGKSLTELIEKLVTTSKPPEIKTLEFDGNPKLWGLFITQFEEAINKREDMIATKKFTHLLGCLKGEALEHVSDLSVSEENYAIAMKNLKERYGDKQRRIMELYTVLQKLDKSNRNAVGLLRELLNILSQLKELGENLETNQLWTTITIKLADYLLGNLIKEQLRKPEWSMQDTITFLKEYIKITDILEVTKQIQQMEIEENVRHLPTRMLRQREQSIPERDKVMQNEQKKEKGAYRAFFAMVIIGMIIVKGTQR</sequence>
<name>A0A182EWA3_ONCOC</name>
<dbReference type="PANTHER" id="PTHR22954">
    <property type="entry name" value="RETROVIRAL PROTEASE-RELATED"/>
    <property type="match status" value="1"/>
</dbReference>
<dbReference type="PANTHER" id="PTHR22954:SF3">
    <property type="entry name" value="PROTEIN CBG08539"/>
    <property type="match status" value="1"/>
</dbReference>
<evidence type="ECO:0000256" key="1">
    <source>
        <dbReference type="SAM" id="Coils"/>
    </source>
</evidence>
<proteinExistence type="predicted"/>
<accession>A0A182EWA3</accession>
<keyword evidence="1" id="KW-0175">Coiled coil</keyword>
<evidence type="ECO:0000313" key="4">
    <source>
        <dbReference type="WBParaSite" id="nOo.2.0.1.t12449-RA"/>
    </source>
</evidence>